<sequence length="76" mass="8384">MRMSRFAAVALATAFSLSSFAATAQARDSVRHHAASPAKTVQKCHVERVKVRQHGKVVTMKKKICERVAVRGHKGR</sequence>
<feature type="chain" id="PRO_5036849720" evidence="1">
    <location>
        <begin position="22"/>
        <end position="76"/>
    </location>
</feature>
<dbReference type="EMBL" id="BMJJ01000001">
    <property type="protein sequence ID" value="GGD03932.1"/>
    <property type="molecule type" value="Genomic_DNA"/>
</dbReference>
<evidence type="ECO:0000313" key="2">
    <source>
        <dbReference type="EMBL" id="GGD03932.1"/>
    </source>
</evidence>
<name>A0A916XSI7_9HYPH</name>
<evidence type="ECO:0000313" key="3">
    <source>
        <dbReference type="Proteomes" id="UP000613160"/>
    </source>
</evidence>
<evidence type="ECO:0000256" key="1">
    <source>
        <dbReference type="SAM" id="SignalP"/>
    </source>
</evidence>
<gene>
    <name evidence="2" type="ORF">GCM10011335_03410</name>
</gene>
<protein>
    <submittedName>
        <fullName evidence="2">Uncharacterized protein</fullName>
    </submittedName>
</protein>
<accession>A0A916XSI7</accession>
<keyword evidence="1" id="KW-0732">Signal</keyword>
<dbReference type="AlphaFoldDB" id="A0A916XSI7"/>
<comment type="caution">
    <text evidence="2">The sequence shown here is derived from an EMBL/GenBank/DDBJ whole genome shotgun (WGS) entry which is preliminary data.</text>
</comment>
<dbReference type="Proteomes" id="UP000613160">
    <property type="component" value="Unassembled WGS sequence"/>
</dbReference>
<feature type="signal peptide" evidence="1">
    <location>
        <begin position="1"/>
        <end position="21"/>
    </location>
</feature>
<reference evidence="2" key="1">
    <citation type="journal article" date="2014" name="Int. J. Syst. Evol. Microbiol.">
        <title>Complete genome sequence of Corynebacterium casei LMG S-19264T (=DSM 44701T), isolated from a smear-ripened cheese.</title>
        <authorList>
            <consortium name="US DOE Joint Genome Institute (JGI-PGF)"/>
            <person name="Walter F."/>
            <person name="Albersmeier A."/>
            <person name="Kalinowski J."/>
            <person name="Ruckert C."/>
        </authorList>
    </citation>
    <scope>NUCLEOTIDE SEQUENCE</scope>
    <source>
        <strain evidence="2">CGMCC 1.15493</strain>
    </source>
</reference>
<organism evidence="2 3">
    <name type="scientific">Aureimonas glaciei</name>
    <dbReference type="NCBI Taxonomy" id="1776957"/>
    <lineage>
        <taxon>Bacteria</taxon>
        <taxon>Pseudomonadati</taxon>
        <taxon>Pseudomonadota</taxon>
        <taxon>Alphaproteobacteria</taxon>
        <taxon>Hyphomicrobiales</taxon>
        <taxon>Aurantimonadaceae</taxon>
        <taxon>Aureimonas</taxon>
    </lineage>
</organism>
<reference evidence="2" key="2">
    <citation type="submission" date="2020-09" db="EMBL/GenBank/DDBJ databases">
        <authorList>
            <person name="Sun Q."/>
            <person name="Zhou Y."/>
        </authorList>
    </citation>
    <scope>NUCLEOTIDE SEQUENCE</scope>
    <source>
        <strain evidence="2">CGMCC 1.15493</strain>
    </source>
</reference>
<dbReference type="RefSeq" id="WP_188848822.1">
    <property type="nucleotide sequence ID" value="NZ_BMJJ01000001.1"/>
</dbReference>
<keyword evidence="3" id="KW-1185">Reference proteome</keyword>
<proteinExistence type="predicted"/>